<dbReference type="EMBL" id="KZ451970">
    <property type="protein sequence ID" value="PKA56658.1"/>
    <property type="molecule type" value="Genomic_DNA"/>
</dbReference>
<evidence type="ECO:0000256" key="1">
    <source>
        <dbReference type="SAM" id="MobiDB-lite"/>
    </source>
</evidence>
<sequence length="212" mass="22476">MAAISFLFLLLLLSSSAVCAAATSPEIHEACKSLPLPRLLRTADLTGSISSLPQPPGDIIVSIFNATIRSLPAAVSKVQAKSPFPPATQKRTAAASSCLEVLFFSSRRLAAAAADPNLSSSARRRSWTGAAHHYLSGCFLRPPGTSGAPARSRTPWASSPSSPTSPATPRHARLPAALRRRHLHVGPPETERDGYWGYPPSSPTTVTSRDFQ</sequence>
<evidence type="ECO:0000256" key="2">
    <source>
        <dbReference type="SAM" id="SignalP"/>
    </source>
</evidence>
<keyword evidence="2" id="KW-0732">Signal</keyword>
<name>A0A2I0AM57_9ASPA</name>
<evidence type="ECO:0000313" key="3">
    <source>
        <dbReference type="EMBL" id="PKA56658.1"/>
    </source>
</evidence>
<gene>
    <name evidence="3" type="ORF">AXF42_Ash012788</name>
</gene>
<protein>
    <recommendedName>
        <fullName evidence="5">Pectinesterase inhibitor domain-containing protein</fullName>
    </recommendedName>
</protein>
<organism evidence="3 4">
    <name type="scientific">Apostasia shenzhenica</name>
    <dbReference type="NCBI Taxonomy" id="1088818"/>
    <lineage>
        <taxon>Eukaryota</taxon>
        <taxon>Viridiplantae</taxon>
        <taxon>Streptophyta</taxon>
        <taxon>Embryophyta</taxon>
        <taxon>Tracheophyta</taxon>
        <taxon>Spermatophyta</taxon>
        <taxon>Magnoliopsida</taxon>
        <taxon>Liliopsida</taxon>
        <taxon>Asparagales</taxon>
        <taxon>Orchidaceae</taxon>
        <taxon>Apostasioideae</taxon>
        <taxon>Apostasia</taxon>
    </lineage>
</organism>
<evidence type="ECO:0008006" key="5">
    <source>
        <dbReference type="Google" id="ProtNLM"/>
    </source>
</evidence>
<reference evidence="3 4" key="1">
    <citation type="journal article" date="2017" name="Nature">
        <title>The Apostasia genome and the evolution of orchids.</title>
        <authorList>
            <person name="Zhang G.Q."/>
            <person name="Liu K.W."/>
            <person name="Li Z."/>
            <person name="Lohaus R."/>
            <person name="Hsiao Y.Y."/>
            <person name="Niu S.C."/>
            <person name="Wang J.Y."/>
            <person name="Lin Y.C."/>
            <person name="Xu Q."/>
            <person name="Chen L.J."/>
            <person name="Yoshida K."/>
            <person name="Fujiwara S."/>
            <person name="Wang Z.W."/>
            <person name="Zhang Y.Q."/>
            <person name="Mitsuda N."/>
            <person name="Wang M."/>
            <person name="Liu G.H."/>
            <person name="Pecoraro L."/>
            <person name="Huang H.X."/>
            <person name="Xiao X.J."/>
            <person name="Lin M."/>
            <person name="Wu X.Y."/>
            <person name="Wu W.L."/>
            <person name="Chen Y.Y."/>
            <person name="Chang S.B."/>
            <person name="Sakamoto S."/>
            <person name="Ohme-Takagi M."/>
            <person name="Yagi M."/>
            <person name="Zeng S.J."/>
            <person name="Shen C.Y."/>
            <person name="Yeh C.M."/>
            <person name="Luo Y.B."/>
            <person name="Tsai W.C."/>
            <person name="Van de Peer Y."/>
            <person name="Liu Z.J."/>
        </authorList>
    </citation>
    <scope>NUCLEOTIDE SEQUENCE [LARGE SCALE GENOMIC DNA]</scope>
    <source>
        <strain evidence="4">cv. Shenzhen</strain>
        <tissue evidence="3">Stem</tissue>
    </source>
</reference>
<feature type="signal peptide" evidence="2">
    <location>
        <begin position="1"/>
        <end position="21"/>
    </location>
</feature>
<feature type="compositionally biased region" description="Polar residues" evidence="1">
    <location>
        <begin position="203"/>
        <end position="212"/>
    </location>
</feature>
<keyword evidence="4" id="KW-1185">Reference proteome</keyword>
<feature type="region of interest" description="Disordered" evidence="1">
    <location>
        <begin position="145"/>
        <end position="212"/>
    </location>
</feature>
<feature type="chain" id="PRO_5014133280" description="Pectinesterase inhibitor domain-containing protein" evidence="2">
    <location>
        <begin position="22"/>
        <end position="212"/>
    </location>
</feature>
<accession>A0A2I0AM57</accession>
<evidence type="ECO:0000313" key="4">
    <source>
        <dbReference type="Proteomes" id="UP000236161"/>
    </source>
</evidence>
<dbReference type="STRING" id="1088818.A0A2I0AM57"/>
<feature type="compositionally biased region" description="Basic residues" evidence="1">
    <location>
        <begin position="170"/>
        <end position="184"/>
    </location>
</feature>
<proteinExistence type="predicted"/>
<feature type="compositionally biased region" description="Low complexity" evidence="1">
    <location>
        <begin position="148"/>
        <end position="169"/>
    </location>
</feature>
<dbReference type="Proteomes" id="UP000236161">
    <property type="component" value="Unassembled WGS sequence"/>
</dbReference>
<dbReference type="AlphaFoldDB" id="A0A2I0AM57"/>